<protein>
    <submittedName>
        <fullName evidence="1">Uncharacterized protein</fullName>
    </submittedName>
</protein>
<name>A0A1X9SLP3_9BACT</name>
<accession>A0A1X9SLP3</accession>
<reference evidence="2" key="1">
    <citation type="journal article" date="2017" name="Genome Biol. Evol.">
        <title>Comparative Genomic Analysis Identifies a Campylobacter Clade Deficient in Selenium Metabolism.</title>
        <authorList>
            <person name="Miller W.G."/>
            <person name="Yee E."/>
            <person name="Lopes B.S."/>
            <person name="Chapman M.H."/>
            <person name="Huynh S."/>
            <person name="Bono J.L."/>
            <person name="Parker C.T."/>
            <person name="Strachan N.J.C."/>
            <person name="Forbes K.J."/>
        </authorList>
    </citation>
    <scope>NUCLEOTIDE SEQUENCE [LARGE SCALE GENOMIC DNA]</scope>
    <source>
        <strain evidence="2">NCTC 13004</strain>
    </source>
</reference>
<dbReference type="Proteomes" id="UP000202031">
    <property type="component" value="Chromosome"/>
</dbReference>
<dbReference type="AlphaFoldDB" id="A0A1X9SLP3"/>
<dbReference type="GeneID" id="46920844"/>
<organism evidence="1 2">
    <name type="scientific">Campylobacter lanienae NCTC 13004</name>
    <dbReference type="NCBI Taxonomy" id="1031753"/>
    <lineage>
        <taxon>Bacteria</taxon>
        <taxon>Pseudomonadati</taxon>
        <taxon>Campylobacterota</taxon>
        <taxon>Epsilonproteobacteria</taxon>
        <taxon>Campylobacterales</taxon>
        <taxon>Campylobacteraceae</taxon>
        <taxon>Campylobacter</taxon>
    </lineage>
</organism>
<dbReference type="KEGG" id="clx:CLAN_0371"/>
<dbReference type="RefSeq" id="WP_096013616.1">
    <property type="nucleotide sequence ID" value="NZ_CP015578.1"/>
</dbReference>
<dbReference type="EMBL" id="CP015578">
    <property type="protein sequence ID" value="ARQ97129.1"/>
    <property type="molecule type" value="Genomic_DNA"/>
</dbReference>
<sequence>MRQITLTVASKDYNITLDDDFADYFEADIKKLLDDKHQLAIKDLLTAFVKKCHENYEQKSELNSILGNIDKALTHDKSI</sequence>
<proteinExistence type="predicted"/>
<evidence type="ECO:0000313" key="2">
    <source>
        <dbReference type="Proteomes" id="UP000202031"/>
    </source>
</evidence>
<gene>
    <name evidence="1" type="ORF">CLAN_0371</name>
</gene>
<evidence type="ECO:0000313" key="1">
    <source>
        <dbReference type="EMBL" id="ARQ97129.1"/>
    </source>
</evidence>